<dbReference type="GO" id="GO:0050660">
    <property type="term" value="F:flavin adenine dinucleotide binding"/>
    <property type="evidence" value="ECO:0007669"/>
    <property type="project" value="InterPro"/>
</dbReference>
<dbReference type="Proteomes" id="UP001497516">
    <property type="component" value="Chromosome 4"/>
</dbReference>
<dbReference type="Gene3D" id="3.50.50.60">
    <property type="entry name" value="FAD/NAD(P)-binding domain"/>
    <property type="match status" value="1"/>
</dbReference>
<dbReference type="EMBL" id="OZ034817">
    <property type="protein sequence ID" value="CAL1384879.1"/>
    <property type="molecule type" value="Genomic_DNA"/>
</dbReference>
<dbReference type="GO" id="GO:0016614">
    <property type="term" value="F:oxidoreductase activity, acting on CH-OH group of donors"/>
    <property type="evidence" value="ECO:0007669"/>
    <property type="project" value="InterPro"/>
</dbReference>
<sequence>MALQQHIAAYGDKLLAAFFLLLLFLHLSHSSAHIEGASLPHMTSDASEIAGKSYDYIVVGGGTAGCPLAATLSEKYSVLVVERGGSPYGNPWITEKLFYGFSLLQTDEFTSVAQAFVTEDGVQCHRGRVLGGSTAINGGFYSRASGDFVRRVGWDEELVKEAYEWVESEVVSKPELTMWQAVVEFGLLEAGILPYNGFTWEHVEGTKIGGSTFDAWGKRHTSADLLQMGNPENITVLLNATVKSIIFNGSGDGNKTIARGITFISSSGDGNQTYDYEAYLNHHGGDVILSAGALGSPQILLLSGIGPETHLSQLGIPVVLNSSKVGHGMKDNPGIALLVDSKPESRFPDAPQVAGITKGFEFIVEGGILPVSFNTTRIPVAVKLAFPESKGKLELNTTDPRRNPVVSFNYLKKDRDMDQCVKMAQLLKRVAGSPSVAIFLGYVPQNKNFFLSSSDEEMREFCRKNVRTFYHYHGGCGVGSVVDEDYRVYGVDGLRVVDGSTFLESPGTNPMATLLMLGRYQGVEILRERGEVSY</sequence>
<gene>
    <name evidence="10" type="ORF">LTRI10_LOCUS26050</name>
</gene>
<keyword evidence="3" id="KW-0285">Flavoprotein</keyword>
<dbReference type="InterPro" id="IPR012132">
    <property type="entry name" value="GMC_OxRdtase"/>
</dbReference>
<keyword evidence="7" id="KW-1015">Disulfide bond</keyword>
<dbReference type="PROSITE" id="PS00624">
    <property type="entry name" value="GMC_OXRED_2"/>
    <property type="match status" value="1"/>
</dbReference>
<keyword evidence="5 6" id="KW-0274">FAD</keyword>
<feature type="domain" description="Glucose-methanol-choline oxidoreductase N-terminal" evidence="9">
    <location>
        <begin position="292"/>
        <end position="306"/>
    </location>
</feature>
<evidence type="ECO:0000256" key="8">
    <source>
        <dbReference type="SAM" id="SignalP"/>
    </source>
</evidence>
<feature type="binding site" evidence="6">
    <location>
        <position position="129"/>
    </location>
    <ligand>
        <name>FAD</name>
        <dbReference type="ChEBI" id="CHEBI:57692"/>
    </ligand>
</feature>
<evidence type="ECO:0000256" key="1">
    <source>
        <dbReference type="ARBA" id="ARBA00001974"/>
    </source>
</evidence>
<evidence type="ECO:0000256" key="4">
    <source>
        <dbReference type="ARBA" id="ARBA00022729"/>
    </source>
</evidence>
<keyword evidence="11" id="KW-1185">Reference proteome</keyword>
<evidence type="ECO:0000259" key="9">
    <source>
        <dbReference type="PROSITE" id="PS00624"/>
    </source>
</evidence>
<evidence type="ECO:0000256" key="5">
    <source>
        <dbReference type="ARBA" id="ARBA00022827"/>
    </source>
</evidence>
<feature type="binding site" evidence="6">
    <location>
        <position position="242"/>
    </location>
    <ligand>
        <name>FAD</name>
        <dbReference type="ChEBI" id="CHEBI:57692"/>
    </ligand>
</feature>
<comment type="cofactor">
    <cofactor evidence="1 6">
        <name>FAD</name>
        <dbReference type="ChEBI" id="CHEBI:57692"/>
    </cofactor>
</comment>
<dbReference type="PIRSF" id="PIRSF000137">
    <property type="entry name" value="Alcohol_oxidase"/>
    <property type="match status" value="1"/>
</dbReference>
<reference evidence="10 11" key="1">
    <citation type="submission" date="2024-04" db="EMBL/GenBank/DDBJ databases">
        <authorList>
            <person name="Fracassetti M."/>
        </authorList>
    </citation>
    <scope>NUCLEOTIDE SEQUENCE [LARGE SCALE GENOMIC DNA]</scope>
</reference>
<dbReference type="InterPro" id="IPR051871">
    <property type="entry name" value="GMC_Oxidoreductase-Related"/>
</dbReference>
<dbReference type="Pfam" id="PF05199">
    <property type="entry name" value="GMC_oxred_C"/>
    <property type="match status" value="1"/>
</dbReference>
<dbReference type="PANTHER" id="PTHR45968:SF19">
    <property type="entry name" value="GLUCOSE-METHANOL-CHOLINE (GMC) OXIDOREDUCTASE FAMILY PROTEIN"/>
    <property type="match status" value="1"/>
</dbReference>
<dbReference type="PANTHER" id="PTHR45968">
    <property type="entry name" value="OSJNBA0019K04.7 PROTEIN"/>
    <property type="match status" value="1"/>
</dbReference>
<evidence type="ECO:0000256" key="2">
    <source>
        <dbReference type="ARBA" id="ARBA00010790"/>
    </source>
</evidence>
<protein>
    <recommendedName>
        <fullName evidence="9">Glucose-methanol-choline oxidoreductase N-terminal domain-containing protein</fullName>
    </recommendedName>
</protein>
<evidence type="ECO:0000256" key="7">
    <source>
        <dbReference type="PIRSR" id="PIRSR000137-3"/>
    </source>
</evidence>
<dbReference type="Gene3D" id="3.30.410.40">
    <property type="match status" value="1"/>
</dbReference>
<feature type="signal peptide" evidence="8">
    <location>
        <begin position="1"/>
        <end position="30"/>
    </location>
</feature>
<dbReference type="InterPro" id="IPR036188">
    <property type="entry name" value="FAD/NAD-bd_sf"/>
</dbReference>
<dbReference type="AlphaFoldDB" id="A0AAV2EGD7"/>
<organism evidence="10 11">
    <name type="scientific">Linum trigynum</name>
    <dbReference type="NCBI Taxonomy" id="586398"/>
    <lineage>
        <taxon>Eukaryota</taxon>
        <taxon>Viridiplantae</taxon>
        <taxon>Streptophyta</taxon>
        <taxon>Embryophyta</taxon>
        <taxon>Tracheophyta</taxon>
        <taxon>Spermatophyta</taxon>
        <taxon>Magnoliopsida</taxon>
        <taxon>eudicotyledons</taxon>
        <taxon>Gunneridae</taxon>
        <taxon>Pentapetalae</taxon>
        <taxon>rosids</taxon>
        <taxon>fabids</taxon>
        <taxon>Malpighiales</taxon>
        <taxon>Linaceae</taxon>
        <taxon>Linum</taxon>
    </lineage>
</organism>
<comment type="similarity">
    <text evidence="2">Belongs to the GMC oxidoreductase family.</text>
</comment>
<accession>A0AAV2EGD7</accession>
<feature type="binding site" evidence="6">
    <location>
        <position position="499"/>
    </location>
    <ligand>
        <name>FAD</name>
        <dbReference type="ChEBI" id="CHEBI:57692"/>
    </ligand>
</feature>
<dbReference type="SUPFAM" id="SSF54373">
    <property type="entry name" value="FAD-linked reductases, C-terminal domain"/>
    <property type="match status" value="1"/>
</dbReference>
<feature type="chain" id="PRO_5043999235" description="Glucose-methanol-choline oxidoreductase N-terminal domain-containing protein" evidence="8">
    <location>
        <begin position="31"/>
        <end position="534"/>
    </location>
</feature>
<dbReference type="Pfam" id="PF00732">
    <property type="entry name" value="GMC_oxred_N"/>
    <property type="match status" value="1"/>
</dbReference>
<proteinExistence type="inferred from homology"/>
<evidence type="ECO:0000313" key="11">
    <source>
        <dbReference type="Proteomes" id="UP001497516"/>
    </source>
</evidence>
<evidence type="ECO:0000256" key="6">
    <source>
        <dbReference type="PIRSR" id="PIRSR000137-2"/>
    </source>
</evidence>
<feature type="disulfide bond" evidence="7">
    <location>
        <begin position="420"/>
        <end position="462"/>
    </location>
</feature>
<dbReference type="SUPFAM" id="SSF51905">
    <property type="entry name" value="FAD/NAD(P)-binding domain"/>
    <property type="match status" value="1"/>
</dbReference>
<evidence type="ECO:0000313" key="10">
    <source>
        <dbReference type="EMBL" id="CAL1384879.1"/>
    </source>
</evidence>
<dbReference type="InterPro" id="IPR007867">
    <property type="entry name" value="GMC_OxRtase_C"/>
</dbReference>
<name>A0AAV2EGD7_9ROSI</name>
<keyword evidence="4 8" id="KW-0732">Signal</keyword>
<evidence type="ECO:0000256" key="3">
    <source>
        <dbReference type="ARBA" id="ARBA00022630"/>
    </source>
</evidence>
<dbReference type="InterPro" id="IPR000172">
    <property type="entry name" value="GMC_OxRdtase_N"/>
</dbReference>